<dbReference type="Proteomes" id="UP000266506">
    <property type="component" value="Unassembled WGS sequence"/>
</dbReference>
<dbReference type="EMBL" id="QXEV01000042">
    <property type="protein sequence ID" value="RIA64748.1"/>
    <property type="molecule type" value="Genomic_DNA"/>
</dbReference>
<reference evidence="1 2" key="1">
    <citation type="submission" date="2018-08" db="EMBL/GenBank/DDBJ databases">
        <title>Genomic Encyclopedia of Archaeal and Bacterial Type Strains, Phase II (KMG-II): from individual species to whole genera.</title>
        <authorList>
            <person name="Goeker M."/>
        </authorList>
    </citation>
    <scope>NUCLEOTIDE SEQUENCE [LARGE SCALE GENOMIC DNA]</scope>
    <source>
        <strain evidence="1 2">ATCC 27112</strain>
    </source>
</reference>
<accession>A0A397QUL1</accession>
<comment type="caution">
    <text evidence="1">The sequence shown here is derived from an EMBL/GenBank/DDBJ whole genome shotgun (WGS) entry which is preliminary data.</text>
</comment>
<dbReference type="RefSeq" id="WP_119017003.1">
    <property type="nucleotide sequence ID" value="NZ_QXEV01000042.1"/>
</dbReference>
<protein>
    <submittedName>
        <fullName evidence="1">Uncharacterized metal-binding protein YceD (DUF177 family)</fullName>
    </submittedName>
</protein>
<name>A0A397QUL1_9MOLU</name>
<gene>
    <name evidence="1" type="ORF">EI71_01964</name>
</gene>
<sequence>MQLTLAQLRKVTFPYTVDEDLDLTNELNGFEDIISISLVHVHSVIRERGIDTYEISFHISCELTLEDSVSLEPISYPLDTEAVEIFTTDSDLEDAFLIDGITLNTKEAVITNILCEKPMSYTLCEFESDPEPEEKSEESDINPAFSALKDLI</sequence>
<proteinExistence type="predicted"/>
<keyword evidence="2" id="KW-1185">Reference proteome</keyword>
<organism evidence="1 2">
    <name type="scientific">Anaeroplasma bactoclasticum</name>
    <dbReference type="NCBI Taxonomy" id="2088"/>
    <lineage>
        <taxon>Bacteria</taxon>
        <taxon>Bacillati</taxon>
        <taxon>Mycoplasmatota</taxon>
        <taxon>Mollicutes</taxon>
        <taxon>Anaeroplasmatales</taxon>
        <taxon>Anaeroplasmataceae</taxon>
        <taxon>Anaeroplasma</taxon>
    </lineage>
</organism>
<dbReference type="InParanoid" id="A0A397QUL1"/>
<evidence type="ECO:0000313" key="1">
    <source>
        <dbReference type="EMBL" id="RIA64748.1"/>
    </source>
</evidence>
<dbReference type="AlphaFoldDB" id="A0A397QUL1"/>
<evidence type="ECO:0000313" key="2">
    <source>
        <dbReference type="Proteomes" id="UP000266506"/>
    </source>
</evidence>